<feature type="compositionally biased region" description="Basic and acidic residues" evidence="1">
    <location>
        <begin position="102"/>
        <end position="111"/>
    </location>
</feature>
<evidence type="ECO:0000313" key="2">
    <source>
        <dbReference type="EMBL" id="KZT23582.1"/>
    </source>
</evidence>
<feature type="compositionally biased region" description="Polar residues" evidence="1">
    <location>
        <begin position="66"/>
        <end position="80"/>
    </location>
</feature>
<reference evidence="2 3" key="1">
    <citation type="journal article" date="2016" name="Mol. Biol. Evol.">
        <title>Comparative Genomics of Early-Diverging Mushroom-Forming Fungi Provides Insights into the Origins of Lignocellulose Decay Capabilities.</title>
        <authorList>
            <person name="Nagy L.G."/>
            <person name="Riley R."/>
            <person name="Tritt A."/>
            <person name="Adam C."/>
            <person name="Daum C."/>
            <person name="Floudas D."/>
            <person name="Sun H."/>
            <person name="Yadav J.S."/>
            <person name="Pangilinan J."/>
            <person name="Larsson K.H."/>
            <person name="Matsuura K."/>
            <person name="Barry K."/>
            <person name="Labutti K."/>
            <person name="Kuo R."/>
            <person name="Ohm R.A."/>
            <person name="Bhattacharya S.S."/>
            <person name="Shirouzu T."/>
            <person name="Yoshinaga Y."/>
            <person name="Martin F.M."/>
            <person name="Grigoriev I.V."/>
            <person name="Hibbett D.S."/>
        </authorList>
    </citation>
    <scope>NUCLEOTIDE SEQUENCE [LARGE SCALE GENOMIC DNA]</scope>
    <source>
        <strain evidence="2 3">HHB14362 ss-1</strain>
    </source>
</reference>
<accession>A0A165RBQ3</accession>
<evidence type="ECO:0000256" key="1">
    <source>
        <dbReference type="SAM" id="MobiDB-lite"/>
    </source>
</evidence>
<dbReference type="AlphaFoldDB" id="A0A165RBQ3"/>
<organism evidence="2 3">
    <name type="scientific">Neolentinus lepideus HHB14362 ss-1</name>
    <dbReference type="NCBI Taxonomy" id="1314782"/>
    <lineage>
        <taxon>Eukaryota</taxon>
        <taxon>Fungi</taxon>
        <taxon>Dikarya</taxon>
        <taxon>Basidiomycota</taxon>
        <taxon>Agaricomycotina</taxon>
        <taxon>Agaricomycetes</taxon>
        <taxon>Gloeophyllales</taxon>
        <taxon>Gloeophyllaceae</taxon>
        <taxon>Neolentinus</taxon>
    </lineage>
</organism>
<sequence>MERPSHSHSTWNPDSSTAHRNLCARSLSQGSRKLYASDCAVLIPAAISAGRELTRRPAGRRGLGTDSISTPRQPSGTSPLPTRVQGQRARCHISASYWPPSYDHHDARSHGSAENTLDLKPTTRESA</sequence>
<evidence type="ECO:0000313" key="3">
    <source>
        <dbReference type="Proteomes" id="UP000076761"/>
    </source>
</evidence>
<dbReference type="InParanoid" id="A0A165RBQ3"/>
<dbReference type="Proteomes" id="UP000076761">
    <property type="component" value="Unassembled WGS sequence"/>
</dbReference>
<keyword evidence="3" id="KW-1185">Reference proteome</keyword>
<dbReference type="EMBL" id="KV425584">
    <property type="protein sequence ID" value="KZT23582.1"/>
    <property type="molecule type" value="Genomic_DNA"/>
</dbReference>
<gene>
    <name evidence="2" type="ORF">NEOLEDRAFT_539870</name>
</gene>
<protein>
    <submittedName>
        <fullName evidence="2">Uncharacterized protein</fullName>
    </submittedName>
</protein>
<proteinExistence type="predicted"/>
<name>A0A165RBQ3_9AGAM</name>
<feature type="region of interest" description="Disordered" evidence="1">
    <location>
        <begin position="47"/>
        <end position="127"/>
    </location>
</feature>